<dbReference type="Gene3D" id="1.10.10.1830">
    <property type="entry name" value="Non-ribosomal peptide synthase, adenylation domain"/>
    <property type="match status" value="1"/>
</dbReference>
<evidence type="ECO:0000259" key="1">
    <source>
        <dbReference type="Pfam" id="PF00668"/>
    </source>
</evidence>
<dbReference type="Gene3D" id="3.30.559.30">
    <property type="entry name" value="Nonribosomal peptide synthetase, condensation domain"/>
    <property type="match status" value="1"/>
</dbReference>
<dbReference type="SUPFAM" id="SSF52777">
    <property type="entry name" value="CoA-dependent acyltransferases"/>
    <property type="match status" value="2"/>
</dbReference>
<dbReference type="RefSeq" id="WP_078673416.1">
    <property type="nucleotide sequence ID" value="NZ_FUWZ01000015.1"/>
</dbReference>
<organism evidence="3 4">
    <name type="scientific">Chitinophaga eiseniae</name>
    <dbReference type="NCBI Taxonomy" id="634771"/>
    <lineage>
        <taxon>Bacteria</taxon>
        <taxon>Pseudomonadati</taxon>
        <taxon>Bacteroidota</taxon>
        <taxon>Chitinophagia</taxon>
        <taxon>Chitinophagales</taxon>
        <taxon>Chitinophagaceae</taxon>
        <taxon>Chitinophaga</taxon>
    </lineage>
</organism>
<gene>
    <name evidence="3" type="ORF">SAMN04488128_1152</name>
</gene>
<dbReference type="GO" id="GO:0003824">
    <property type="term" value="F:catalytic activity"/>
    <property type="evidence" value="ECO:0007669"/>
    <property type="project" value="InterPro"/>
</dbReference>
<dbReference type="CDD" id="cd19531">
    <property type="entry name" value="LCL_NRPS-like"/>
    <property type="match status" value="1"/>
</dbReference>
<feature type="domain" description="Condensation" evidence="1">
    <location>
        <begin position="72"/>
        <end position="524"/>
    </location>
</feature>
<dbReference type="Proteomes" id="UP000190367">
    <property type="component" value="Unassembled WGS sequence"/>
</dbReference>
<evidence type="ECO:0000259" key="2">
    <source>
        <dbReference type="Pfam" id="PF18563"/>
    </source>
</evidence>
<keyword evidence="4" id="KW-1185">Reference proteome</keyword>
<proteinExistence type="predicted"/>
<dbReference type="PANTHER" id="PTHR45398">
    <property type="match status" value="1"/>
</dbReference>
<dbReference type="InterPro" id="IPR041464">
    <property type="entry name" value="TubC_N"/>
</dbReference>
<dbReference type="OrthoDB" id="9778690at2"/>
<reference evidence="4" key="1">
    <citation type="submission" date="2017-02" db="EMBL/GenBank/DDBJ databases">
        <authorList>
            <person name="Varghese N."/>
            <person name="Submissions S."/>
        </authorList>
    </citation>
    <scope>NUCLEOTIDE SEQUENCE [LARGE SCALE GENOMIC DNA]</scope>
    <source>
        <strain evidence="4">DSM 22224</strain>
    </source>
</reference>
<feature type="domain" description="TubC N-terminal docking" evidence="2">
    <location>
        <begin position="6"/>
        <end position="57"/>
    </location>
</feature>
<dbReference type="InterPro" id="IPR044894">
    <property type="entry name" value="TubC_N_sf"/>
</dbReference>
<dbReference type="AlphaFoldDB" id="A0A1T4U7T4"/>
<dbReference type="EMBL" id="FUWZ01000015">
    <property type="protein sequence ID" value="SKA48598.1"/>
    <property type="molecule type" value="Genomic_DNA"/>
</dbReference>
<dbReference type="PANTHER" id="PTHR45398:SF1">
    <property type="entry name" value="ENZYME, PUTATIVE (JCVI)-RELATED"/>
    <property type="match status" value="1"/>
</dbReference>
<dbReference type="Pfam" id="PF00668">
    <property type="entry name" value="Condensation"/>
    <property type="match status" value="1"/>
</dbReference>
<evidence type="ECO:0000313" key="4">
    <source>
        <dbReference type="Proteomes" id="UP000190367"/>
    </source>
</evidence>
<dbReference type="Gene3D" id="3.30.559.10">
    <property type="entry name" value="Chloramphenicol acetyltransferase-like domain"/>
    <property type="match status" value="1"/>
</dbReference>
<sequence>MATTAIKNILDTLRARNVRISLNGERLQVEAARGIIDEQLRQLIKDNKEALIAYIRQVVRQEDITIQPAPMATSYPLSSSQRRLWILSQLEAGDTAYHIAVGYRFEGTLVVQALEKAFQRLIERHEILRTVFRVQEDGEPVQVVLPAAHSGFSLLQDDLRDRHDKDEEIRKRLNETLMVPFLLTTPPLLRAGLYRTDDDQWTLLAVIHHIISDAWSMNILMQELMQFYFAESNSVPAATPLKIQYKDYASWQQQQLLHGGFDEHRAYWLSQFEQGVPVLRLRGDRPRPETKTYHGGTVRKEISHRLIQPLKTLTQESGTTLFAGLLAIVQVLLSRYTGQRETVLGTLVAGRTHVDLEDQIGFYVNTIALRLPLDAENGFRQLLAGMKQTLSGAYKYQDYPFDELVKTLGAARDASRHPLFDVLVVLQDATPLAEKKAGVTDQLNVTLYDLPLAPNTSKFDLSFDFVETATGLMLTIEYNSDIYLPASIYRMGDHLEKLLEVLLQSPDHAVGKADYLTENEKQALIAQAGHAAADYFMAKQQIQLAETAG</sequence>
<accession>A0A1T4U7T4</accession>
<dbReference type="InterPro" id="IPR001242">
    <property type="entry name" value="Condensation_dom"/>
</dbReference>
<evidence type="ECO:0000313" key="3">
    <source>
        <dbReference type="EMBL" id="SKA48598.1"/>
    </source>
</evidence>
<name>A0A1T4U7T4_9BACT</name>
<protein>
    <submittedName>
        <fullName evidence="3">HxxPF-repeated domain-containing protein</fullName>
    </submittedName>
</protein>
<dbReference type="InterPro" id="IPR023213">
    <property type="entry name" value="CAT-like_dom_sf"/>
</dbReference>
<dbReference type="Pfam" id="PF18563">
    <property type="entry name" value="TubC_N"/>
    <property type="match status" value="1"/>
</dbReference>
<dbReference type="STRING" id="634771.SAMN04488128_1152"/>